<evidence type="ECO:0000259" key="11">
    <source>
        <dbReference type="Pfam" id="PF01272"/>
    </source>
</evidence>
<dbReference type="NCBIfam" id="TIGR01462">
    <property type="entry name" value="greA"/>
    <property type="match status" value="1"/>
</dbReference>
<evidence type="ECO:0000256" key="8">
    <source>
        <dbReference type="ARBA" id="ARBA00030776"/>
    </source>
</evidence>
<keyword evidence="13" id="KW-0251">Elongation factor</keyword>
<name>A0A0C7QXK4_PARSO</name>
<evidence type="ECO:0000313" key="13">
    <source>
        <dbReference type="EMBL" id="CEQ05322.1"/>
    </source>
</evidence>
<gene>
    <name evidence="9 13" type="primary">greA</name>
    <name evidence="13" type="ORF">R28058_30391</name>
</gene>
<accession>A0A0C7QXK4</accession>
<dbReference type="InterPro" id="IPR022691">
    <property type="entry name" value="Tscrpt_elong_fac_GreA/B_N"/>
</dbReference>
<evidence type="ECO:0000256" key="6">
    <source>
        <dbReference type="ARBA" id="ARBA00023163"/>
    </source>
</evidence>
<dbReference type="SUPFAM" id="SSF46557">
    <property type="entry name" value="GreA transcript cleavage protein, N-terminal domain"/>
    <property type="match status" value="1"/>
</dbReference>
<evidence type="ECO:0000313" key="14">
    <source>
        <dbReference type="Proteomes" id="UP000049127"/>
    </source>
</evidence>
<dbReference type="PROSITE" id="PS00830">
    <property type="entry name" value="GREAB_2"/>
    <property type="match status" value="1"/>
</dbReference>
<dbReference type="NCBIfam" id="NF001261">
    <property type="entry name" value="PRK00226.1-2"/>
    <property type="match status" value="1"/>
</dbReference>
<organism evidence="13 14">
    <name type="scientific">Paraclostridium sordellii</name>
    <name type="common">Clostridium sordellii</name>
    <dbReference type="NCBI Taxonomy" id="1505"/>
    <lineage>
        <taxon>Bacteria</taxon>
        <taxon>Bacillati</taxon>
        <taxon>Bacillota</taxon>
        <taxon>Clostridia</taxon>
        <taxon>Peptostreptococcales</taxon>
        <taxon>Peptostreptococcaceae</taxon>
        <taxon>Paraclostridium</taxon>
    </lineage>
</organism>
<keyword evidence="3 9" id="KW-0805">Transcription regulation</keyword>
<keyword evidence="13" id="KW-0648">Protein biosynthesis</keyword>
<feature type="domain" description="Transcription elongation factor GreA/GreB N-terminal" evidence="12">
    <location>
        <begin position="20"/>
        <end position="90"/>
    </location>
</feature>
<dbReference type="InterPro" id="IPR028624">
    <property type="entry name" value="Tscrpt_elong_fac_GreA/B"/>
</dbReference>
<dbReference type="Pfam" id="PF03449">
    <property type="entry name" value="GreA_GreB_N"/>
    <property type="match status" value="1"/>
</dbReference>
<evidence type="ECO:0000256" key="7">
    <source>
        <dbReference type="ARBA" id="ARBA00024916"/>
    </source>
</evidence>
<evidence type="ECO:0000256" key="9">
    <source>
        <dbReference type="HAMAP-Rule" id="MF_00105"/>
    </source>
</evidence>
<dbReference type="Proteomes" id="UP000049127">
    <property type="component" value="Unassembled WGS sequence"/>
</dbReference>
<feature type="coiled-coil region" evidence="9">
    <location>
        <begin position="27"/>
        <end position="84"/>
    </location>
</feature>
<dbReference type="InterPro" id="IPR023459">
    <property type="entry name" value="Tscrpt_elong_fac_GreA/B_fam"/>
</dbReference>
<evidence type="ECO:0000259" key="12">
    <source>
        <dbReference type="Pfam" id="PF03449"/>
    </source>
</evidence>
<keyword evidence="6 9" id="KW-0804">Transcription</keyword>
<dbReference type="PROSITE" id="PS00829">
    <property type="entry name" value="GREAB_1"/>
    <property type="match status" value="1"/>
</dbReference>
<evidence type="ECO:0000256" key="10">
    <source>
        <dbReference type="RuleBase" id="RU000556"/>
    </source>
</evidence>
<dbReference type="InterPro" id="IPR018151">
    <property type="entry name" value="TF_GreA/GreB_CS"/>
</dbReference>
<dbReference type="HAMAP" id="MF_00105">
    <property type="entry name" value="GreA_GreB"/>
    <property type="match status" value="1"/>
</dbReference>
<dbReference type="Gene3D" id="1.10.287.180">
    <property type="entry name" value="Transcription elongation factor, GreA/GreB, N-terminal domain"/>
    <property type="match status" value="1"/>
</dbReference>
<dbReference type="InterPro" id="IPR036953">
    <property type="entry name" value="GreA/GreB_C_sf"/>
</dbReference>
<dbReference type="InterPro" id="IPR036805">
    <property type="entry name" value="Tscrpt_elong_fac_GreA/B_N_sf"/>
</dbReference>
<comment type="similarity">
    <text evidence="1 9 10">Belongs to the GreA/GreB family.</text>
</comment>
<sequence>MLNKKQREGVVGVMEENKEILLTQEGYQKLEDEVEHLKSVRRREVAERIKVAISFGDISENAEYDEAKNEQAQVEERIMKLENMLRKAVIIDESKIDSNIVTIGSIVKVNDMEFEEEVEYTIVGSAEADPYEGKISNESPVGKALLGRAKGEVVDVQVPDGVAKFEILEIRR</sequence>
<comment type="function">
    <text evidence="7 9 10">Necessary for efficient RNA polymerase transcription elongation past template-encoded arresting sites. The arresting sites in DNA have the property of trapping a certain fraction of elongating RNA polymerases that pass through, resulting in locked ternary complexes. Cleavage of the nascent transcript by cleavage factors such as GreA or GreB allows the resumption of elongation from the new 3'terminus. GreA releases sequences of 2 to 3 nucleotides.</text>
</comment>
<dbReference type="PANTHER" id="PTHR30437:SF4">
    <property type="entry name" value="TRANSCRIPTION ELONGATION FACTOR GREA"/>
    <property type="match status" value="1"/>
</dbReference>
<dbReference type="NCBIfam" id="NF001263">
    <property type="entry name" value="PRK00226.1-4"/>
    <property type="match status" value="1"/>
</dbReference>
<dbReference type="SUPFAM" id="SSF54534">
    <property type="entry name" value="FKBP-like"/>
    <property type="match status" value="1"/>
</dbReference>
<dbReference type="GO" id="GO:0032784">
    <property type="term" value="P:regulation of DNA-templated transcription elongation"/>
    <property type="evidence" value="ECO:0007669"/>
    <property type="project" value="UniProtKB-UniRule"/>
</dbReference>
<dbReference type="InterPro" id="IPR001437">
    <property type="entry name" value="Tscrpt_elong_fac_GreA/B_C"/>
</dbReference>
<reference evidence="13 14" key="1">
    <citation type="submission" date="2015-01" db="EMBL/GenBank/DDBJ databases">
        <authorList>
            <person name="Aslett A.Martin."/>
            <person name="De Silva Nishadi"/>
        </authorList>
    </citation>
    <scope>NUCLEOTIDE SEQUENCE [LARGE SCALE GENOMIC DNA]</scope>
    <source>
        <strain evidence="13 14">R28058</strain>
    </source>
</reference>
<evidence type="ECO:0000256" key="5">
    <source>
        <dbReference type="ARBA" id="ARBA00023125"/>
    </source>
</evidence>
<dbReference type="FunFam" id="3.10.50.30:FF:000001">
    <property type="entry name" value="Transcription elongation factor GreA"/>
    <property type="match status" value="1"/>
</dbReference>
<evidence type="ECO:0000256" key="3">
    <source>
        <dbReference type="ARBA" id="ARBA00023015"/>
    </source>
</evidence>
<protein>
    <recommendedName>
        <fullName evidence="2 9">Transcription elongation factor GreA</fullName>
    </recommendedName>
    <alternativeName>
        <fullName evidence="8 9">Transcript cleavage factor GreA</fullName>
    </alternativeName>
</protein>
<keyword evidence="4 9" id="KW-0175">Coiled coil</keyword>
<dbReference type="GO" id="GO:0006354">
    <property type="term" value="P:DNA-templated transcription elongation"/>
    <property type="evidence" value="ECO:0007669"/>
    <property type="project" value="TreeGrafter"/>
</dbReference>
<dbReference type="EMBL" id="CEKZ01000025">
    <property type="protein sequence ID" value="CEQ05322.1"/>
    <property type="molecule type" value="Genomic_DNA"/>
</dbReference>
<dbReference type="AlphaFoldDB" id="A0A0C7QXK4"/>
<dbReference type="PIRSF" id="PIRSF006092">
    <property type="entry name" value="GreA_GreB"/>
    <property type="match status" value="1"/>
</dbReference>
<dbReference type="InterPro" id="IPR006359">
    <property type="entry name" value="Tscrpt_elong_fac_GreA"/>
</dbReference>
<dbReference type="Pfam" id="PF01272">
    <property type="entry name" value="GreA_GreB"/>
    <property type="match status" value="1"/>
</dbReference>
<dbReference type="GO" id="GO:0003746">
    <property type="term" value="F:translation elongation factor activity"/>
    <property type="evidence" value="ECO:0007669"/>
    <property type="project" value="UniProtKB-KW"/>
</dbReference>
<proteinExistence type="inferred from homology"/>
<evidence type="ECO:0000256" key="2">
    <source>
        <dbReference type="ARBA" id="ARBA00013729"/>
    </source>
</evidence>
<keyword evidence="5 9" id="KW-0238">DNA-binding</keyword>
<evidence type="ECO:0000256" key="1">
    <source>
        <dbReference type="ARBA" id="ARBA00008213"/>
    </source>
</evidence>
<dbReference type="GO" id="GO:0003677">
    <property type="term" value="F:DNA binding"/>
    <property type="evidence" value="ECO:0007669"/>
    <property type="project" value="UniProtKB-UniRule"/>
</dbReference>
<feature type="domain" description="Transcription elongation factor GreA/GreB C-terminal" evidence="11">
    <location>
        <begin position="98"/>
        <end position="171"/>
    </location>
</feature>
<dbReference type="Gene3D" id="3.10.50.30">
    <property type="entry name" value="Transcription elongation factor, GreA/GreB, C-terminal domain"/>
    <property type="match status" value="1"/>
</dbReference>
<evidence type="ECO:0000256" key="4">
    <source>
        <dbReference type="ARBA" id="ARBA00023054"/>
    </source>
</evidence>
<dbReference type="FunFam" id="1.10.287.180:FF:000001">
    <property type="entry name" value="Transcription elongation factor GreA"/>
    <property type="match status" value="1"/>
</dbReference>
<dbReference type="GO" id="GO:0070063">
    <property type="term" value="F:RNA polymerase binding"/>
    <property type="evidence" value="ECO:0007669"/>
    <property type="project" value="InterPro"/>
</dbReference>
<dbReference type="PANTHER" id="PTHR30437">
    <property type="entry name" value="TRANSCRIPTION ELONGATION FACTOR GREA"/>
    <property type="match status" value="1"/>
</dbReference>